<evidence type="ECO:0000259" key="3">
    <source>
        <dbReference type="Pfam" id="PF08797"/>
    </source>
</evidence>
<evidence type="ECO:0000256" key="2">
    <source>
        <dbReference type="ARBA" id="ARBA00022801"/>
    </source>
</evidence>
<dbReference type="GO" id="GO:0008270">
    <property type="term" value="F:zinc ion binding"/>
    <property type="evidence" value="ECO:0007669"/>
    <property type="project" value="InterPro"/>
</dbReference>
<dbReference type="AlphaFoldDB" id="A0A081PFT2"/>
<evidence type="ECO:0000313" key="5">
    <source>
        <dbReference type="Proteomes" id="UP000028007"/>
    </source>
</evidence>
<dbReference type="Pfam" id="PF08797">
    <property type="entry name" value="HIRAN"/>
    <property type="match status" value="1"/>
</dbReference>
<accession>A0A081PFT2</accession>
<dbReference type="GO" id="GO:0003676">
    <property type="term" value="F:nucleic acid binding"/>
    <property type="evidence" value="ECO:0007669"/>
    <property type="project" value="InterPro"/>
</dbReference>
<gene>
    <name evidence="4" type="ORF">N180_04125</name>
</gene>
<dbReference type="GO" id="GO:0016818">
    <property type="term" value="F:hydrolase activity, acting on acid anhydrides, in phosphorus-containing anhydrides"/>
    <property type="evidence" value="ECO:0007669"/>
    <property type="project" value="InterPro"/>
</dbReference>
<keyword evidence="1" id="KW-0479">Metal-binding</keyword>
<dbReference type="Proteomes" id="UP000028007">
    <property type="component" value="Unassembled WGS sequence"/>
</dbReference>
<keyword evidence="2" id="KW-0378">Hydrolase</keyword>
<reference evidence="4 5" key="1">
    <citation type="journal article" date="1992" name="Int. J. Syst. Bacteriol.">
        <title>Sphingobacterium antarcticus sp. nov. a Psychrotrophic Bacterium from the Soils of Schirmacher Oasis, Antarctica.</title>
        <authorList>
            <person name="Shivaji S."/>
            <person name="Ray M.K."/>
            <person name="Rao N.S."/>
            <person name="Saiserr L."/>
            <person name="Jagannadham M.V."/>
            <person name="Kumar G.S."/>
            <person name="Reddy G."/>
            <person name="Bhargava P.M."/>
        </authorList>
    </citation>
    <scope>NUCLEOTIDE SEQUENCE [LARGE SCALE GENOMIC DNA]</scope>
    <source>
        <strain evidence="4 5">4BY</strain>
    </source>
</reference>
<dbReference type="InterPro" id="IPR014905">
    <property type="entry name" value="HIRAN"/>
</dbReference>
<feature type="domain" description="HIRAN" evidence="3">
    <location>
        <begin position="131"/>
        <end position="199"/>
    </location>
</feature>
<proteinExistence type="predicted"/>
<keyword evidence="5" id="KW-1185">Reference proteome</keyword>
<name>A0A081PFT2_9SPHI</name>
<comment type="caution">
    <text evidence="4">The sequence shown here is derived from an EMBL/GenBank/DDBJ whole genome shotgun (WGS) entry which is preliminary data.</text>
</comment>
<sequence>MKAIGNIYLTWRTGRGSSRFPVGTIKKSATGGVRFQYNKEVVAKAQVHGFVPYEGFPDLDKVYTENVIDIFGQRLIRNERNDVQDFYKFWGIDLSYKEDKFYMLAYTQGLLPTDNYEFLADFNPIKGLGFITEITGLSHHKIPSDTIKIGDRLQYQIDTKNEFDKNAVKVLTQGIILGYIKTIHCRIFSKTKRPFNLTVHGIEKNGVLNRVFLKVDTF</sequence>
<dbReference type="OrthoDB" id="1332840at2"/>
<dbReference type="RefSeq" id="WP_037442012.1">
    <property type="nucleotide sequence ID" value="NZ_JNFF01000072.1"/>
</dbReference>
<dbReference type="EMBL" id="JNFF01000072">
    <property type="protein sequence ID" value="KEQ29555.1"/>
    <property type="molecule type" value="Genomic_DNA"/>
</dbReference>
<evidence type="ECO:0000256" key="1">
    <source>
        <dbReference type="ARBA" id="ARBA00022723"/>
    </source>
</evidence>
<dbReference type="Gene3D" id="3.30.70.2330">
    <property type="match status" value="1"/>
</dbReference>
<organism evidence="4 5">
    <name type="scientific">Pedobacter antarcticus 4BY</name>
    <dbReference type="NCBI Taxonomy" id="1358423"/>
    <lineage>
        <taxon>Bacteria</taxon>
        <taxon>Pseudomonadati</taxon>
        <taxon>Bacteroidota</taxon>
        <taxon>Sphingobacteriia</taxon>
        <taxon>Sphingobacteriales</taxon>
        <taxon>Sphingobacteriaceae</taxon>
        <taxon>Pedobacter</taxon>
    </lineage>
</organism>
<evidence type="ECO:0000313" key="4">
    <source>
        <dbReference type="EMBL" id="KEQ29555.1"/>
    </source>
</evidence>
<protein>
    <recommendedName>
        <fullName evidence="3">HIRAN domain-containing protein</fullName>
    </recommendedName>
</protein>